<dbReference type="RefSeq" id="WP_159054677.1">
    <property type="nucleotide sequence ID" value="NZ_KQ949095.1"/>
</dbReference>
<feature type="region of interest" description="Disordered" evidence="1">
    <location>
        <begin position="190"/>
        <end position="234"/>
    </location>
</feature>
<accession>A0A101UVT1</accession>
<feature type="region of interest" description="Disordered" evidence="1">
    <location>
        <begin position="1"/>
        <end position="31"/>
    </location>
</feature>
<protein>
    <recommendedName>
        <fullName evidence="5">DUF5666 domain-containing protein</fullName>
    </recommendedName>
</protein>
<keyword evidence="2" id="KW-0472">Membrane</keyword>
<evidence type="ECO:0008006" key="5">
    <source>
        <dbReference type="Google" id="ProtNLM"/>
    </source>
</evidence>
<reference evidence="3 4" key="1">
    <citation type="submission" date="2015-10" db="EMBL/GenBank/DDBJ databases">
        <title>Draft genome sequence of Streptomyces sp. RV15, isolated from a marine sponge.</title>
        <authorList>
            <person name="Ruckert C."/>
            <person name="Abdelmohsen U.R."/>
            <person name="Winkler A."/>
            <person name="Hentschel U."/>
            <person name="Kalinowski J."/>
            <person name="Kampfer P."/>
            <person name="Glaeser S."/>
        </authorList>
    </citation>
    <scope>NUCLEOTIDE SEQUENCE [LARGE SCALE GENOMIC DNA]</scope>
    <source>
        <strain evidence="3 4">RV15</strain>
    </source>
</reference>
<gene>
    <name evidence="3" type="ORF">AQJ91_29265</name>
</gene>
<feature type="transmembrane region" description="Helical" evidence="2">
    <location>
        <begin position="44"/>
        <end position="63"/>
    </location>
</feature>
<proteinExistence type="predicted"/>
<feature type="region of interest" description="Disordered" evidence="1">
    <location>
        <begin position="64"/>
        <end position="100"/>
    </location>
</feature>
<keyword evidence="4" id="KW-1185">Reference proteome</keyword>
<feature type="compositionally biased region" description="Polar residues" evidence="1">
    <location>
        <begin position="223"/>
        <end position="234"/>
    </location>
</feature>
<keyword evidence="2" id="KW-1133">Transmembrane helix</keyword>
<evidence type="ECO:0000256" key="2">
    <source>
        <dbReference type="SAM" id="Phobius"/>
    </source>
</evidence>
<dbReference type="EMBL" id="LMXB01000072">
    <property type="protein sequence ID" value="KUO17791.1"/>
    <property type="molecule type" value="Genomic_DNA"/>
</dbReference>
<evidence type="ECO:0000313" key="3">
    <source>
        <dbReference type="EMBL" id="KUO17791.1"/>
    </source>
</evidence>
<organism evidence="3 4">
    <name type="scientific">Streptomyces dysideae</name>
    <dbReference type="NCBI Taxonomy" id="909626"/>
    <lineage>
        <taxon>Bacteria</taxon>
        <taxon>Bacillati</taxon>
        <taxon>Actinomycetota</taxon>
        <taxon>Actinomycetes</taxon>
        <taxon>Kitasatosporales</taxon>
        <taxon>Streptomycetaceae</taxon>
        <taxon>Streptomyces</taxon>
    </lineage>
</organism>
<feature type="compositionally biased region" description="Basic and acidic residues" evidence="1">
    <location>
        <begin position="1"/>
        <end position="12"/>
    </location>
</feature>
<sequence>MTHEPDQERSTDTDMEVLTAPGGPDRASALGGLWRRQSVRARTVTAAATVAVLALGGTVAYAATSQGSGEGASPSASGSASPAPDGKGGRHGHGMWFGLGGDAAHGEATVKDPDSGDWVVRIWQRGTVEKTDGDQVTVKSEDDAEWTWTVGSDTKVNGDGAAADIKEGDTAYLVGTLSDDDTRTAARVFSGNLDEKEDKGPGGWRDRFPGHGYGHRDGRDTDPSANTSGSGTAT</sequence>
<feature type="compositionally biased region" description="Low complexity" evidence="1">
    <location>
        <begin position="64"/>
        <end position="85"/>
    </location>
</feature>
<evidence type="ECO:0000313" key="4">
    <source>
        <dbReference type="Proteomes" id="UP000053260"/>
    </source>
</evidence>
<feature type="compositionally biased region" description="Basic and acidic residues" evidence="1">
    <location>
        <begin position="193"/>
        <end position="222"/>
    </location>
</feature>
<keyword evidence="2" id="KW-0812">Transmembrane</keyword>
<dbReference type="OrthoDB" id="4186170at2"/>
<dbReference type="AlphaFoldDB" id="A0A101UVT1"/>
<comment type="caution">
    <text evidence="3">The sequence shown here is derived from an EMBL/GenBank/DDBJ whole genome shotgun (WGS) entry which is preliminary data.</text>
</comment>
<name>A0A101UVT1_9ACTN</name>
<dbReference type="STRING" id="909626.AQJ91_29265"/>
<evidence type="ECO:0000256" key="1">
    <source>
        <dbReference type="SAM" id="MobiDB-lite"/>
    </source>
</evidence>
<dbReference type="Proteomes" id="UP000053260">
    <property type="component" value="Unassembled WGS sequence"/>
</dbReference>